<dbReference type="PROSITE" id="PS50097">
    <property type="entry name" value="BTB"/>
    <property type="match status" value="1"/>
</dbReference>
<dbReference type="Proteomes" id="UP001432027">
    <property type="component" value="Unassembled WGS sequence"/>
</dbReference>
<gene>
    <name evidence="2" type="ORF">PENTCL1PPCAC_22218</name>
</gene>
<evidence type="ECO:0000313" key="3">
    <source>
        <dbReference type="Proteomes" id="UP001432027"/>
    </source>
</evidence>
<dbReference type="InterPro" id="IPR000210">
    <property type="entry name" value="BTB/POZ_dom"/>
</dbReference>
<protein>
    <recommendedName>
        <fullName evidence="1">BTB domain-containing protein</fullName>
    </recommendedName>
</protein>
<dbReference type="SUPFAM" id="SSF54695">
    <property type="entry name" value="POZ domain"/>
    <property type="match status" value="1"/>
</dbReference>
<dbReference type="AlphaFoldDB" id="A0AAV5U0T2"/>
<comment type="caution">
    <text evidence="2">The sequence shown here is derived from an EMBL/GenBank/DDBJ whole genome shotgun (WGS) entry which is preliminary data.</text>
</comment>
<dbReference type="Gene3D" id="3.30.710.10">
    <property type="entry name" value="Potassium Channel Kv1.1, Chain A"/>
    <property type="match status" value="1"/>
</dbReference>
<dbReference type="InterPro" id="IPR011333">
    <property type="entry name" value="SKP1/BTB/POZ_sf"/>
</dbReference>
<feature type="non-terminal residue" evidence="2">
    <location>
        <position position="1"/>
    </location>
</feature>
<dbReference type="EMBL" id="BTSX01000005">
    <property type="protein sequence ID" value="GMT00044.1"/>
    <property type="molecule type" value="Genomic_DNA"/>
</dbReference>
<name>A0AAV5U0T2_9BILA</name>
<accession>A0AAV5U0T2</accession>
<organism evidence="2 3">
    <name type="scientific">Pristionchus entomophagus</name>
    <dbReference type="NCBI Taxonomy" id="358040"/>
    <lineage>
        <taxon>Eukaryota</taxon>
        <taxon>Metazoa</taxon>
        <taxon>Ecdysozoa</taxon>
        <taxon>Nematoda</taxon>
        <taxon>Chromadorea</taxon>
        <taxon>Rhabditida</taxon>
        <taxon>Rhabditina</taxon>
        <taxon>Diplogasteromorpha</taxon>
        <taxon>Diplogasteroidea</taxon>
        <taxon>Neodiplogasteridae</taxon>
        <taxon>Pristionchus</taxon>
    </lineage>
</organism>
<evidence type="ECO:0000313" key="2">
    <source>
        <dbReference type="EMBL" id="GMT00044.1"/>
    </source>
</evidence>
<sequence length="95" mass="10586">SLLLRDNQQCDVTVIVGDEKIHRHKSNPSQALLCARIPFMRTLFKWNMSEGSSGVINLSSSVYDPTTVHSLLNYAYNGSLCIGDEHSRYADGSRV</sequence>
<keyword evidence="3" id="KW-1185">Reference proteome</keyword>
<dbReference type="CDD" id="cd18186">
    <property type="entry name" value="BTB_POZ_ZBTB_KLHL-like"/>
    <property type="match status" value="1"/>
</dbReference>
<dbReference type="Pfam" id="PF00651">
    <property type="entry name" value="BTB"/>
    <property type="match status" value="1"/>
</dbReference>
<reference evidence="2" key="1">
    <citation type="submission" date="2023-10" db="EMBL/GenBank/DDBJ databases">
        <title>Genome assembly of Pristionchus species.</title>
        <authorList>
            <person name="Yoshida K."/>
            <person name="Sommer R.J."/>
        </authorList>
    </citation>
    <scope>NUCLEOTIDE SEQUENCE</scope>
    <source>
        <strain evidence="2">RS0144</strain>
    </source>
</reference>
<evidence type="ECO:0000259" key="1">
    <source>
        <dbReference type="PROSITE" id="PS50097"/>
    </source>
</evidence>
<proteinExistence type="predicted"/>
<feature type="domain" description="BTB" evidence="1">
    <location>
        <begin position="10"/>
        <end position="84"/>
    </location>
</feature>